<dbReference type="Pfam" id="PF00644">
    <property type="entry name" value="PARP"/>
    <property type="match status" value="1"/>
</dbReference>
<keyword evidence="2 6" id="KW-0328">Glycosyltransferase</keyword>
<keyword evidence="7" id="KW-1133">Transmembrane helix</keyword>
<name>A0A7J7KH26_BUGNE</name>
<feature type="domain" description="PARP catalytic" evidence="8">
    <location>
        <begin position="1"/>
        <end position="128"/>
    </location>
</feature>
<dbReference type="AlphaFoldDB" id="A0A7J7KH26"/>
<keyword evidence="10" id="KW-1185">Reference proteome</keyword>
<dbReference type="EC" id="2.4.2.-" evidence="6"/>
<evidence type="ECO:0000259" key="8">
    <source>
        <dbReference type="PROSITE" id="PS51059"/>
    </source>
</evidence>
<evidence type="ECO:0000256" key="3">
    <source>
        <dbReference type="ARBA" id="ARBA00022679"/>
    </source>
</evidence>
<sequence length="128" mass="14545">MVQMWTQCPRLPLGSLIVVILGKMFVMWSIFNLLAAVFGNGTYFAKNSSYSAQPQYSQPDVRGHRYIIQTRVITGDWTQGQRGMKAAPLKKNSPTEQYDSVVDDVQSPTIFVVFHDTAAYPEYIIKFM</sequence>
<dbReference type="Gene3D" id="3.90.228.10">
    <property type="match status" value="1"/>
</dbReference>
<dbReference type="PANTHER" id="PTHR14453">
    <property type="entry name" value="PARP/ZINC FINGER CCCH TYPE DOMAIN CONTAINING PROTEIN"/>
    <property type="match status" value="1"/>
</dbReference>
<gene>
    <name evidence="9" type="ORF">EB796_004742</name>
</gene>
<dbReference type="Proteomes" id="UP000593567">
    <property type="component" value="Unassembled WGS sequence"/>
</dbReference>
<keyword evidence="5" id="KW-0539">Nucleus</keyword>
<comment type="caution">
    <text evidence="9">The sequence shown here is derived from an EMBL/GenBank/DDBJ whole genome shotgun (WGS) entry which is preliminary data.</text>
</comment>
<evidence type="ECO:0000313" key="10">
    <source>
        <dbReference type="Proteomes" id="UP000593567"/>
    </source>
</evidence>
<keyword evidence="4 6" id="KW-0520">NAD</keyword>
<dbReference type="InterPro" id="IPR012317">
    <property type="entry name" value="Poly(ADP-ribose)pol_cat_dom"/>
</dbReference>
<dbReference type="PROSITE" id="PS51059">
    <property type="entry name" value="PARP_CATALYTIC"/>
    <property type="match status" value="1"/>
</dbReference>
<proteinExistence type="predicted"/>
<dbReference type="EMBL" id="VXIV02000644">
    <property type="protein sequence ID" value="KAF6036958.1"/>
    <property type="molecule type" value="Genomic_DNA"/>
</dbReference>
<accession>A0A7J7KH26</accession>
<reference evidence="9" key="1">
    <citation type="submission" date="2020-06" db="EMBL/GenBank/DDBJ databases">
        <title>Draft genome of Bugula neritina, a colonial animal packing powerful symbionts and potential medicines.</title>
        <authorList>
            <person name="Rayko M."/>
        </authorList>
    </citation>
    <scope>NUCLEOTIDE SEQUENCE [LARGE SCALE GENOMIC DNA]</scope>
    <source>
        <strain evidence="9">Kwan_BN1</strain>
    </source>
</reference>
<evidence type="ECO:0000313" key="9">
    <source>
        <dbReference type="EMBL" id="KAF6036958.1"/>
    </source>
</evidence>
<evidence type="ECO:0000256" key="7">
    <source>
        <dbReference type="SAM" id="Phobius"/>
    </source>
</evidence>
<comment type="subcellular location">
    <subcellularLocation>
        <location evidence="1">Nucleus</location>
    </subcellularLocation>
</comment>
<dbReference type="PANTHER" id="PTHR14453:SF67">
    <property type="entry name" value="POLY [ADP-RIBOSE] POLYMERASE"/>
    <property type="match status" value="1"/>
</dbReference>
<evidence type="ECO:0000256" key="1">
    <source>
        <dbReference type="ARBA" id="ARBA00004123"/>
    </source>
</evidence>
<organism evidence="9 10">
    <name type="scientific">Bugula neritina</name>
    <name type="common">Brown bryozoan</name>
    <name type="synonym">Sertularia neritina</name>
    <dbReference type="NCBI Taxonomy" id="10212"/>
    <lineage>
        <taxon>Eukaryota</taxon>
        <taxon>Metazoa</taxon>
        <taxon>Spiralia</taxon>
        <taxon>Lophotrochozoa</taxon>
        <taxon>Bryozoa</taxon>
        <taxon>Gymnolaemata</taxon>
        <taxon>Cheilostomatida</taxon>
        <taxon>Flustrina</taxon>
        <taxon>Buguloidea</taxon>
        <taxon>Bugulidae</taxon>
        <taxon>Bugula</taxon>
    </lineage>
</organism>
<keyword evidence="7" id="KW-0472">Membrane</keyword>
<dbReference type="GO" id="GO:0005634">
    <property type="term" value="C:nucleus"/>
    <property type="evidence" value="ECO:0007669"/>
    <property type="project" value="UniProtKB-SubCell"/>
</dbReference>
<dbReference type="GO" id="GO:0003950">
    <property type="term" value="F:NAD+ poly-ADP-ribosyltransferase activity"/>
    <property type="evidence" value="ECO:0007669"/>
    <property type="project" value="UniProtKB-UniRule"/>
</dbReference>
<dbReference type="GO" id="GO:0005737">
    <property type="term" value="C:cytoplasm"/>
    <property type="evidence" value="ECO:0007669"/>
    <property type="project" value="TreeGrafter"/>
</dbReference>
<keyword evidence="7" id="KW-0812">Transmembrane</keyword>
<keyword evidence="3 6" id="KW-0808">Transferase</keyword>
<evidence type="ECO:0000256" key="4">
    <source>
        <dbReference type="ARBA" id="ARBA00023027"/>
    </source>
</evidence>
<dbReference type="GO" id="GO:0003714">
    <property type="term" value="F:transcription corepressor activity"/>
    <property type="evidence" value="ECO:0007669"/>
    <property type="project" value="TreeGrafter"/>
</dbReference>
<protein>
    <recommendedName>
        <fullName evidence="6">Poly [ADP-ribose] polymerase</fullName>
        <shortName evidence="6">PARP</shortName>
        <ecNumber evidence="6">2.4.2.-</ecNumber>
    </recommendedName>
</protein>
<evidence type="ECO:0000256" key="6">
    <source>
        <dbReference type="RuleBase" id="RU362114"/>
    </source>
</evidence>
<dbReference type="OrthoDB" id="406099at2759"/>
<dbReference type="GO" id="GO:0010629">
    <property type="term" value="P:negative regulation of gene expression"/>
    <property type="evidence" value="ECO:0007669"/>
    <property type="project" value="TreeGrafter"/>
</dbReference>
<dbReference type="InterPro" id="IPR052056">
    <property type="entry name" value="Mono-ARTD/PARP"/>
</dbReference>
<feature type="transmembrane region" description="Helical" evidence="7">
    <location>
        <begin position="12"/>
        <end position="38"/>
    </location>
</feature>
<evidence type="ECO:0000256" key="5">
    <source>
        <dbReference type="ARBA" id="ARBA00023242"/>
    </source>
</evidence>
<dbReference type="SUPFAM" id="SSF56399">
    <property type="entry name" value="ADP-ribosylation"/>
    <property type="match status" value="1"/>
</dbReference>
<evidence type="ECO:0000256" key="2">
    <source>
        <dbReference type="ARBA" id="ARBA00022676"/>
    </source>
</evidence>